<feature type="domain" description="SLH" evidence="3">
    <location>
        <begin position="90"/>
        <end position="153"/>
    </location>
</feature>
<accession>A0A9X6VHD6</accession>
<organism evidence="4 5">
    <name type="scientific">Bacillus cereus</name>
    <dbReference type="NCBI Taxonomy" id="1396"/>
    <lineage>
        <taxon>Bacteria</taxon>
        <taxon>Bacillati</taxon>
        <taxon>Bacillota</taxon>
        <taxon>Bacilli</taxon>
        <taxon>Bacillales</taxon>
        <taxon>Bacillaceae</taxon>
        <taxon>Bacillus</taxon>
        <taxon>Bacillus cereus group</taxon>
    </lineage>
</organism>
<feature type="domain" description="SLH" evidence="3">
    <location>
        <begin position="154"/>
        <end position="214"/>
    </location>
</feature>
<feature type="domain" description="SLH" evidence="3">
    <location>
        <begin position="30"/>
        <end position="89"/>
    </location>
</feature>
<sequence>MAKTNSYKKVIAGTMTAAMVAGVVSPVAAAGKSFPDVQPGSWSAEYIDYLVAKKAIEGKPDGTFAPTEAIDRASAAKIMAITLGLDVKDGAKPTFKDAQDSWAAKYIAAVEQAGVIQGDETGKFNPNNQINRASMATMIVKAYKLESKVSGELETKFSDLEKHWGKKAANILVALDITNGTGNGWEPDKAVTRAEAAKFIAKTDKEFGNEAVTVESAKAVTTQKVEVKFSKAVEKLTKEDVKVANKANNDKVLVKDVKLSDDKKSATVELYSNLAAKQTYTVDVNKVGKAEVTVGSLEAKTIEMADQTVVADVATKLQYKVTDENGTEVVSPTGIEFVTPAAEKINAKGEITLAKGTSTTVKAVYKKDGKVVAESKEVKVSAEGTAVASISNWTVVPNATDVKFDETDFKQNNKLFENDDAVLKVQLKDQFGTTVTKLDNVKVEFESLNTEAAVVDKATGKITVLGTGGTVPVKVTVKEVTKKADGTEVIGKELATKTVTIEAFAKKEMKEIKLEKANVALSTQDVTNLKVKAPVLDQYGKEFTAPVAVKVLDKDGKEVKEPKLVAKYDNKELVLNANGQDAGKYTVELTATSGKKEVKATVAVELKAPGAFSKFEVRGLDKELDKNLTDENKKNAMTIAVLPVDTNGLVLKGAEKADLEVKVTDKDGKKVEDLTNRFTVNTDAKTNENTITLGSAAKAGDTYTVSISTGGKLITTHSFKVVDTAPTAKELAVEFTSTSLKEVAPNADLKAELLNILSVDGVPATTANAKVANVEFVSADTNVVAENGTVGAKGATSIYVKNLTVEKGGKTQEVKFDKAVQVTVSIKEAAKN</sequence>
<evidence type="ECO:0000259" key="3">
    <source>
        <dbReference type="PROSITE" id="PS51272"/>
    </source>
</evidence>
<reference evidence="4 5" key="1">
    <citation type="submission" date="2017-09" db="EMBL/GenBank/DDBJ databases">
        <title>Large-scale bioinformatics analysis of Bacillus genomes uncovers conserved roles of natural products in bacterial physiology.</title>
        <authorList>
            <consortium name="Agbiome Team Llc"/>
            <person name="Bleich R.M."/>
            <person name="Kirk G.J."/>
            <person name="Santa Maria K.C."/>
            <person name="Allen S.E."/>
            <person name="Farag S."/>
            <person name="Shank E.A."/>
            <person name="Bowers A."/>
        </authorList>
    </citation>
    <scope>NUCLEOTIDE SEQUENCE [LARGE SCALE GENOMIC DNA]</scope>
    <source>
        <strain evidence="4 5">AFS024404</strain>
    </source>
</reference>
<dbReference type="AlphaFoldDB" id="A0A9X6VHD6"/>
<dbReference type="InterPro" id="IPR001119">
    <property type="entry name" value="SLH_dom"/>
</dbReference>
<dbReference type="RefSeq" id="WP_098275416.1">
    <property type="nucleotide sequence ID" value="NZ_NTRC01000026.1"/>
</dbReference>
<evidence type="ECO:0000313" key="5">
    <source>
        <dbReference type="Proteomes" id="UP000219743"/>
    </source>
</evidence>
<dbReference type="InterPro" id="IPR014755">
    <property type="entry name" value="Cu-Rt/internalin_Ig-like"/>
</dbReference>
<gene>
    <name evidence="4" type="ORF">CN263_25080</name>
</gene>
<feature type="chain" id="PRO_5040877004" evidence="2">
    <location>
        <begin position="30"/>
        <end position="832"/>
    </location>
</feature>
<dbReference type="PROSITE" id="PS51272">
    <property type="entry name" value="SLH"/>
    <property type="match status" value="3"/>
</dbReference>
<dbReference type="InterPro" id="IPR051465">
    <property type="entry name" value="Cell_Envelope_Struct_Comp"/>
</dbReference>
<proteinExistence type="predicted"/>
<evidence type="ECO:0000313" key="4">
    <source>
        <dbReference type="EMBL" id="PFD17758.1"/>
    </source>
</evidence>
<dbReference type="Proteomes" id="UP000219743">
    <property type="component" value="Unassembled WGS sequence"/>
</dbReference>
<evidence type="ECO:0000256" key="1">
    <source>
        <dbReference type="ARBA" id="ARBA00022729"/>
    </source>
</evidence>
<dbReference type="Pfam" id="PF13205">
    <property type="entry name" value="Big_5"/>
    <property type="match status" value="1"/>
</dbReference>
<dbReference type="Pfam" id="PF02368">
    <property type="entry name" value="Big_2"/>
    <property type="match status" value="1"/>
</dbReference>
<dbReference type="InterPro" id="IPR032812">
    <property type="entry name" value="SbsA_Ig"/>
</dbReference>
<feature type="signal peptide" evidence="2">
    <location>
        <begin position="1"/>
        <end position="29"/>
    </location>
</feature>
<dbReference type="PANTHER" id="PTHR43308:SF1">
    <property type="entry name" value="OUTER MEMBRANE PROTEIN ALPHA"/>
    <property type="match status" value="1"/>
</dbReference>
<name>A0A9X6VHD6_BACCE</name>
<dbReference type="Pfam" id="PF00395">
    <property type="entry name" value="SLH"/>
    <property type="match status" value="3"/>
</dbReference>
<comment type="caution">
    <text evidence="4">The sequence shown here is derived from an EMBL/GenBank/DDBJ whole genome shotgun (WGS) entry which is preliminary data.</text>
</comment>
<protein>
    <submittedName>
        <fullName evidence="4">S-layer protein</fullName>
    </submittedName>
</protein>
<evidence type="ECO:0000256" key="2">
    <source>
        <dbReference type="SAM" id="SignalP"/>
    </source>
</evidence>
<dbReference type="PANTHER" id="PTHR43308">
    <property type="entry name" value="OUTER MEMBRANE PROTEIN ALPHA-RELATED"/>
    <property type="match status" value="1"/>
</dbReference>
<dbReference type="EMBL" id="NTRC01000026">
    <property type="protein sequence ID" value="PFD17758.1"/>
    <property type="molecule type" value="Genomic_DNA"/>
</dbReference>
<keyword evidence="1 2" id="KW-0732">Signal</keyword>
<dbReference type="InterPro" id="IPR003343">
    <property type="entry name" value="Big_2"/>
</dbReference>
<dbReference type="Gene3D" id="2.60.40.1220">
    <property type="match status" value="1"/>
</dbReference>